<keyword evidence="5 6" id="KW-0472">Membrane</keyword>
<evidence type="ECO:0000256" key="6">
    <source>
        <dbReference type="SAM" id="Phobius"/>
    </source>
</evidence>
<dbReference type="PANTHER" id="PTHR23513">
    <property type="entry name" value="INTEGRAL MEMBRANE EFFLUX PROTEIN-RELATED"/>
    <property type="match status" value="1"/>
</dbReference>
<sequence>MNVYLKNKGYRFLTNASLLNAIGNSLYNIVFIVYASTLPFNTLAVSLASITIFIPSFFQPFIGHFADKTKSKTKWIIRARVGQFLLFLLLAKVILIEPSLPLFLLLLIINVLGDCLGAFSGSLQLPFFKQLISEEDLTEAMGFQSGLNTLIQLIFQGLGAFAIVKLNYNFSLFGLINAITFLLAALIIVIHYNFISSLEQQMISQTKQRKTTFISDFKETMTIFLNNPFLKMIIFFAVLINLLFSSAEGLLNISLLDRQVLWFGNLPNTIALVSISTSVGLLLGSLLTMDFFKHIKSLTIISLILINACLLPFSLIVIQSKWLMALLLFSFGYLLGKINPRLSAYLISEVPTEKLGLTSGIFNVLAMAGAPLGQLIFLGTANLINDLLSWITFGALSFLFFIYAVLGNNKVSDPITIN</sequence>
<dbReference type="GO" id="GO:0005886">
    <property type="term" value="C:plasma membrane"/>
    <property type="evidence" value="ECO:0007669"/>
    <property type="project" value="UniProtKB-SubCell"/>
</dbReference>
<feature type="transmembrane region" description="Helical" evidence="6">
    <location>
        <begin position="170"/>
        <end position="195"/>
    </location>
</feature>
<feature type="transmembrane region" description="Helical" evidence="6">
    <location>
        <begin position="360"/>
        <end position="381"/>
    </location>
</feature>
<dbReference type="Pfam" id="PF07690">
    <property type="entry name" value="MFS_1"/>
    <property type="match status" value="1"/>
</dbReference>
<feature type="transmembrane region" description="Helical" evidence="6">
    <location>
        <begin position="298"/>
        <end position="316"/>
    </location>
</feature>
<dbReference type="EMBL" id="JARQBZ010000001">
    <property type="protein sequence ID" value="MDT2832510.1"/>
    <property type="molecule type" value="Genomic_DNA"/>
</dbReference>
<evidence type="ECO:0000313" key="8">
    <source>
        <dbReference type="Proteomes" id="UP001268577"/>
    </source>
</evidence>
<dbReference type="GO" id="GO:0022857">
    <property type="term" value="F:transmembrane transporter activity"/>
    <property type="evidence" value="ECO:0007669"/>
    <property type="project" value="InterPro"/>
</dbReference>
<accession>A0AAW8U661</accession>
<organism evidence="7 8">
    <name type="scientific">Vagococcus carniphilus</name>
    <dbReference type="NCBI Taxonomy" id="218144"/>
    <lineage>
        <taxon>Bacteria</taxon>
        <taxon>Bacillati</taxon>
        <taxon>Bacillota</taxon>
        <taxon>Bacilli</taxon>
        <taxon>Lactobacillales</taxon>
        <taxon>Enterococcaceae</taxon>
        <taxon>Vagococcus</taxon>
    </lineage>
</organism>
<evidence type="ECO:0000256" key="5">
    <source>
        <dbReference type="ARBA" id="ARBA00023136"/>
    </source>
</evidence>
<dbReference type="AlphaFoldDB" id="A0AAW8U661"/>
<dbReference type="PANTHER" id="PTHR23513:SF6">
    <property type="entry name" value="MAJOR FACILITATOR SUPERFAMILY ASSOCIATED DOMAIN-CONTAINING PROTEIN"/>
    <property type="match status" value="1"/>
</dbReference>
<evidence type="ECO:0000256" key="3">
    <source>
        <dbReference type="ARBA" id="ARBA00022692"/>
    </source>
</evidence>
<feature type="transmembrane region" description="Helical" evidence="6">
    <location>
        <begin position="387"/>
        <end position="406"/>
    </location>
</feature>
<dbReference type="Gene3D" id="1.20.1250.20">
    <property type="entry name" value="MFS general substrate transporter like domains"/>
    <property type="match status" value="1"/>
</dbReference>
<protein>
    <submittedName>
        <fullName evidence="7">MFS transporter</fullName>
    </submittedName>
</protein>
<dbReference type="RefSeq" id="WP_311878897.1">
    <property type="nucleotide sequence ID" value="NZ_JARQBZ010000001.1"/>
</dbReference>
<comment type="subcellular location">
    <subcellularLocation>
        <location evidence="1">Cell membrane</location>
        <topology evidence="1">Multi-pass membrane protein</topology>
    </subcellularLocation>
</comment>
<dbReference type="Proteomes" id="UP001268577">
    <property type="component" value="Unassembled WGS sequence"/>
</dbReference>
<proteinExistence type="predicted"/>
<feature type="transmembrane region" description="Helical" evidence="6">
    <location>
        <begin position="12"/>
        <end position="34"/>
    </location>
</feature>
<evidence type="ECO:0000256" key="1">
    <source>
        <dbReference type="ARBA" id="ARBA00004651"/>
    </source>
</evidence>
<dbReference type="InterPro" id="IPR011701">
    <property type="entry name" value="MFS"/>
</dbReference>
<feature type="transmembrane region" description="Helical" evidence="6">
    <location>
        <begin position="146"/>
        <end position="164"/>
    </location>
</feature>
<evidence type="ECO:0000256" key="4">
    <source>
        <dbReference type="ARBA" id="ARBA00022989"/>
    </source>
</evidence>
<name>A0AAW8U661_9ENTE</name>
<keyword evidence="4 6" id="KW-1133">Transmembrane helix</keyword>
<keyword evidence="3 6" id="KW-0812">Transmembrane</keyword>
<feature type="transmembrane region" description="Helical" evidence="6">
    <location>
        <begin position="228"/>
        <end position="246"/>
    </location>
</feature>
<comment type="caution">
    <text evidence="7">The sequence shown here is derived from an EMBL/GenBank/DDBJ whole genome shotgun (WGS) entry which is preliminary data.</text>
</comment>
<dbReference type="SUPFAM" id="SSF103473">
    <property type="entry name" value="MFS general substrate transporter"/>
    <property type="match status" value="1"/>
</dbReference>
<evidence type="ECO:0000256" key="2">
    <source>
        <dbReference type="ARBA" id="ARBA00022475"/>
    </source>
</evidence>
<reference evidence="7" key="1">
    <citation type="submission" date="2023-03" db="EMBL/GenBank/DDBJ databases">
        <authorList>
            <person name="Shen W."/>
            <person name="Cai J."/>
        </authorList>
    </citation>
    <scope>NUCLEOTIDE SEQUENCE</scope>
    <source>
        <strain evidence="7">P96-3</strain>
    </source>
</reference>
<dbReference type="InterPro" id="IPR036259">
    <property type="entry name" value="MFS_trans_sf"/>
</dbReference>
<gene>
    <name evidence="7" type="ORF">P7H70_00470</name>
</gene>
<keyword evidence="2" id="KW-1003">Cell membrane</keyword>
<feature type="transmembrane region" description="Helical" evidence="6">
    <location>
        <begin position="322"/>
        <end position="339"/>
    </location>
</feature>
<evidence type="ECO:0000313" key="7">
    <source>
        <dbReference type="EMBL" id="MDT2832510.1"/>
    </source>
</evidence>
<feature type="transmembrane region" description="Helical" evidence="6">
    <location>
        <begin position="266"/>
        <end position="286"/>
    </location>
</feature>
<feature type="transmembrane region" description="Helical" evidence="6">
    <location>
        <begin position="40"/>
        <end position="63"/>
    </location>
</feature>